<dbReference type="PANTHER" id="PTHR46248">
    <property type="entry name" value="EXPRESSED PROTEIN"/>
    <property type="match status" value="1"/>
</dbReference>
<evidence type="ECO:0000313" key="2">
    <source>
        <dbReference type="EMBL" id="KAK9914200.1"/>
    </source>
</evidence>
<feature type="region of interest" description="Disordered" evidence="1">
    <location>
        <begin position="1"/>
        <end position="52"/>
    </location>
</feature>
<gene>
    <name evidence="2" type="ORF">M0R45_037991</name>
</gene>
<evidence type="ECO:0000256" key="1">
    <source>
        <dbReference type="SAM" id="MobiDB-lite"/>
    </source>
</evidence>
<comment type="caution">
    <text evidence="2">The sequence shown here is derived from an EMBL/GenBank/DDBJ whole genome shotgun (WGS) entry which is preliminary data.</text>
</comment>
<protein>
    <submittedName>
        <fullName evidence="2">Uncharacterized protein</fullName>
    </submittedName>
</protein>
<sequence>MKIQLRKTKGIDSGFQSEVKKDSRKCRLVDQEKAHEGSSGSSHDRIMETDNTPNKVSEAVAKCLSSIVVRMTNLKEKVEELGNGEMGFQDPYDFGLEFRKKDVDPYKHLCSIGIGSIDICRTTSALILIHRLKFLLGKPASVNLEGLIH</sequence>
<organism evidence="2 3">
    <name type="scientific">Rubus argutus</name>
    <name type="common">Southern blackberry</name>
    <dbReference type="NCBI Taxonomy" id="59490"/>
    <lineage>
        <taxon>Eukaryota</taxon>
        <taxon>Viridiplantae</taxon>
        <taxon>Streptophyta</taxon>
        <taxon>Embryophyta</taxon>
        <taxon>Tracheophyta</taxon>
        <taxon>Spermatophyta</taxon>
        <taxon>Magnoliopsida</taxon>
        <taxon>eudicotyledons</taxon>
        <taxon>Gunneridae</taxon>
        <taxon>Pentapetalae</taxon>
        <taxon>rosids</taxon>
        <taxon>fabids</taxon>
        <taxon>Rosales</taxon>
        <taxon>Rosaceae</taxon>
        <taxon>Rosoideae</taxon>
        <taxon>Rosoideae incertae sedis</taxon>
        <taxon>Rubus</taxon>
    </lineage>
</organism>
<feature type="compositionally biased region" description="Basic and acidic residues" evidence="1">
    <location>
        <begin position="18"/>
        <end position="48"/>
    </location>
</feature>
<dbReference type="Proteomes" id="UP001457282">
    <property type="component" value="Unassembled WGS sequence"/>
</dbReference>
<dbReference type="PANTHER" id="PTHR46248:SF12">
    <property type="entry name" value="TERNARY COMPLEX FACTOR MIP1 LEUCINE-ZIPPER PROTEIN"/>
    <property type="match status" value="1"/>
</dbReference>
<reference evidence="2 3" key="1">
    <citation type="journal article" date="2023" name="G3 (Bethesda)">
        <title>A chromosome-length genome assembly and annotation of blackberry (Rubus argutus, cv. 'Hillquist').</title>
        <authorList>
            <person name="Bruna T."/>
            <person name="Aryal R."/>
            <person name="Dudchenko O."/>
            <person name="Sargent D.J."/>
            <person name="Mead D."/>
            <person name="Buti M."/>
            <person name="Cavallini A."/>
            <person name="Hytonen T."/>
            <person name="Andres J."/>
            <person name="Pham M."/>
            <person name="Weisz D."/>
            <person name="Mascagni F."/>
            <person name="Usai G."/>
            <person name="Natali L."/>
            <person name="Bassil N."/>
            <person name="Fernandez G.E."/>
            <person name="Lomsadze A."/>
            <person name="Armour M."/>
            <person name="Olukolu B."/>
            <person name="Poorten T."/>
            <person name="Britton C."/>
            <person name="Davik J."/>
            <person name="Ashrafi H."/>
            <person name="Aiden E.L."/>
            <person name="Borodovsky M."/>
            <person name="Worthington M."/>
        </authorList>
    </citation>
    <scope>NUCLEOTIDE SEQUENCE [LARGE SCALE GENOMIC DNA]</scope>
    <source>
        <strain evidence="2">PI 553951</strain>
    </source>
</reference>
<accession>A0AAW1W5Z6</accession>
<evidence type="ECO:0000313" key="3">
    <source>
        <dbReference type="Proteomes" id="UP001457282"/>
    </source>
</evidence>
<name>A0AAW1W5Z6_RUBAR</name>
<proteinExistence type="predicted"/>
<dbReference type="EMBL" id="JBEDUW010000007">
    <property type="protein sequence ID" value="KAK9914200.1"/>
    <property type="molecule type" value="Genomic_DNA"/>
</dbReference>
<keyword evidence="3" id="KW-1185">Reference proteome</keyword>
<dbReference type="AlphaFoldDB" id="A0AAW1W5Z6"/>